<evidence type="ECO:0000313" key="1">
    <source>
        <dbReference type="EMBL" id="QIN96914.1"/>
    </source>
</evidence>
<organism evidence="1 2">
    <name type="scientific">Synechococcus phage S-H34</name>
    <dbReference type="NCBI Taxonomy" id="2718942"/>
    <lineage>
        <taxon>Viruses</taxon>
        <taxon>Duplodnaviria</taxon>
        <taxon>Heunggongvirae</taxon>
        <taxon>Uroviricota</taxon>
        <taxon>Caudoviricetes</taxon>
        <taxon>Pantevenvirales</taxon>
        <taxon>Kyanoviridae</taxon>
        <taxon>Makaravirus</taxon>
        <taxon>Makaravirus thirtyfour</taxon>
    </lineage>
</organism>
<dbReference type="GeneID" id="77946791"/>
<keyword evidence="2" id="KW-1185">Reference proteome</keyword>
<accession>A0A6G8R6B3</accession>
<proteinExistence type="predicted"/>
<reference evidence="1 2" key="1">
    <citation type="submission" date="2020-03" db="EMBL/GenBank/DDBJ databases">
        <title>The Isolation and Genome Sequence of a Novel Cyanophage S-H34 from the Huanghai Sea, China.</title>
        <authorList>
            <person name="Jiang T."/>
        </authorList>
    </citation>
    <scope>NUCLEOTIDE SEQUENCE [LARGE SCALE GENOMIC DNA]</scope>
</reference>
<dbReference type="KEGG" id="vg:77946791"/>
<dbReference type="EMBL" id="MT162467">
    <property type="protein sequence ID" value="QIN96914.1"/>
    <property type="molecule type" value="Genomic_DNA"/>
</dbReference>
<sequence length="81" mass="9029">MDYIYTWANEEHTSIKRECEAMGECLHIPVAEGNRHYREFLESGVEPNEYVAPPAPPEPTAEEKLAASGLTVEELKGLLGL</sequence>
<dbReference type="Proteomes" id="UP000501900">
    <property type="component" value="Genome"/>
</dbReference>
<dbReference type="RefSeq" id="YP_010670581.1">
    <property type="nucleotide sequence ID" value="NC_070965.1"/>
</dbReference>
<evidence type="ECO:0000313" key="2">
    <source>
        <dbReference type="Proteomes" id="UP000501900"/>
    </source>
</evidence>
<name>A0A6G8R6B3_9CAUD</name>
<protein>
    <submittedName>
        <fullName evidence="1">Uncharacterized protein</fullName>
    </submittedName>
</protein>